<dbReference type="GO" id="GO:0019433">
    <property type="term" value="P:triglyceride catabolic process"/>
    <property type="evidence" value="ECO:0007669"/>
    <property type="project" value="TreeGrafter"/>
</dbReference>
<dbReference type="EnsemblMetazoa" id="tetur04g02480.1">
    <property type="protein sequence ID" value="tetur04g02480.1"/>
    <property type="gene ID" value="tetur04g02480"/>
</dbReference>
<dbReference type="Proteomes" id="UP000015104">
    <property type="component" value="Unassembled WGS sequence"/>
</dbReference>
<name>T1K1S8_TETUR</name>
<dbReference type="EMBL" id="CAEY01001356">
    <property type="status" value="NOT_ANNOTATED_CDS"/>
    <property type="molecule type" value="Genomic_DNA"/>
</dbReference>
<dbReference type="HOGENOM" id="CLU_676749_0_0_1"/>
<proteinExistence type="predicted"/>
<dbReference type="GO" id="GO:0004771">
    <property type="term" value="F:sterol ester esterase activity"/>
    <property type="evidence" value="ECO:0007669"/>
    <property type="project" value="TreeGrafter"/>
</dbReference>
<accession>T1K1S8</accession>
<dbReference type="InterPro" id="IPR029058">
    <property type="entry name" value="AB_hydrolase_fold"/>
</dbReference>
<protein>
    <recommendedName>
        <fullName evidence="1">Alpha/beta hydrolase fold-3 domain-containing protein</fullName>
    </recommendedName>
</protein>
<reference evidence="2" key="2">
    <citation type="submission" date="2015-06" db="UniProtKB">
        <authorList>
            <consortium name="EnsemblMetazoa"/>
        </authorList>
    </citation>
    <scope>IDENTIFICATION</scope>
</reference>
<keyword evidence="3" id="KW-1185">Reference proteome</keyword>
<dbReference type="AlphaFoldDB" id="T1K1S8"/>
<evidence type="ECO:0000259" key="1">
    <source>
        <dbReference type="Pfam" id="PF07859"/>
    </source>
</evidence>
<dbReference type="STRING" id="32264.T1K1S8"/>
<dbReference type="InterPro" id="IPR013094">
    <property type="entry name" value="AB_hydrolase_3"/>
</dbReference>
<feature type="domain" description="Alpha/beta hydrolase fold-3" evidence="1">
    <location>
        <begin position="263"/>
        <end position="372"/>
    </location>
</feature>
<dbReference type="GO" id="GO:0005829">
    <property type="term" value="C:cytosol"/>
    <property type="evidence" value="ECO:0007669"/>
    <property type="project" value="TreeGrafter"/>
</dbReference>
<dbReference type="SUPFAM" id="SSF53474">
    <property type="entry name" value="alpha/beta-Hydrolases"/>
    <property type="match status" value="1"/>
</dbReference>
<dbReference type="Pfam" id="PF07859">
    <property type="entry name" value="Abhydrolase_3"/>
    <property type="match status" value="1"/>
</dbReference>
<organism evidence="2 3">
    <name type="scientific">Tetranychus urticae</name>
    <name type="common">Two-spotted spider mite</name>
    <dbReference type="NCBI Taxonomy" id="32264"/>
    <lineage>
        <taxon>Eukaryota</taxon>
        <taxon>Metazoa</taxon>
        <taxon>Ecdysozoa</taxon>
        <taxon>Arthropoda</taxon>
        <taxon>Chelicerata</taxon>
        <taxon>Arachnida</taxon>
        <taxon>Acari</taxon>
        <taxon>Acariformes</taxon>
        <taxon>Trombidiformes</taxon>
        <taxon>Prostigmata</taxon>
        <taxon>Eleutherengona</taxon>
        <taxon>Raphignathae</taxon>
        <taxon>Tetranychoidea</taxon>
        <taxon>Tetranychidae</taxon>
        <taxon>Tetranychus</taxon>
    </lineage>
</organism>
<reference evidence="3" key="1">
    <citation type="submission" date="2011-08" db="EMBL/GenBank/DDBJ databases">
        <authorList>
            <person name="Rombauts S."/>
        </authorList>
    </citation>
    <scope>NUCLEOTIDE SEQUENCE</scope>
    <source>
        <strain evidence="3">London</strain>
    </source>
</reference>
<dbReference type="PANTHER" id="PTHR23025">
    <property type="entry name" value="TRIACYLGLYCEROL LIPASE"/>
    <property type="match status" value="1"/>
</dbReference>
<evidence type="ECO:0000313" key="3">
    <source>
        <dbReference type="Proteomes" id="UP000015104"/>
    </source>
</evidence>
<evidence type="ECO:0000313" key="2">
    <source>
        <dbReference type="EnsemblMetazoa" id="tetur04g02480.1"/>
    </source>
</evidence>
<dbReference type="PANTHER" id="PTHR23025:SF3">
    <property type="entry name" value="HORMONE-SENSITIVE LIPASE"/>
    <property type="match status" value="1"/>
</dbReference>
<dbReference type="GO" id="GO:0004806">
    <property type="term" value="F:triacylglycerol lipase activity"/>
    <property type="evidence" value="ECO:0007669"/>
    <property type="project" value="TreeGrafter"/>
</dbReference>
<dbReference type="Gene3D" id="3.40.50.1820">
    <property type="entry name" value="alpha/beta hydrolase"/>
    <property type="match status" value="1"/>
</dbReference>
<sequence>MEMENLMFDLKLTTISPVSLNKRLIESCDQLFRVYQQLSSVAPSLDFPGVHANGIRSLCSIIDKFASMIRQNLDKETIPFEQIIDVIELFGGMGEVVLKQRRIEIETKNDSNQLVDDSVFLRDVTVWWNFCKSNQSRLTTYFEKFTLFFIEPEIRLFISLIVNGAALSSLTYKGSLYYPLRTWSLFDNPVVNSVASWQASKYSVQATTVFIPRQDKWFIPSDGSPTQSKSIFSTSNDSSTFVDKKIRCRLLQSKIHQPNGKLVLHIAGGGFVMFKPEASEGAYLQYWVSHLDGTTFLSVDYTKLVTYPIAFQEVLDVYLWAIGLSNADQCTPESVLGFKPSKVVLCGDSAGSHLAFSILRSLHDIQANSPQGPRIPFPTGFVSFYTNISYTECFTFNLWFACFRIRT</sequence>